<dbReference type="EMBL" id="MCFA01000332">
    <property type="protein sequence ID" value="ORX93664.1"/>
    <property type="molecule type" value="Genomic_DNA"/>
</dbReference>
<gene>
    <name evidence="4" type="ORF">BCR34DRAFT_550622</name>
</gene>
<evidence type="ECO:0000259" key="3">
    <source>
        <dbReference type="Pfam" id="PF04982"/>
    </source>
</evidence>
<feature type="domain" description="HPP transmembrane region" evidence="3">
    <location>
        <begin position="49"/>
        <end position="207"/>
    </location>
</feature>
<dbReference type="OrthoDB" id="2016548at2759"/>
<organism evidence="4 5">
    <name type="scientific">Clohesyomyces aquaticus</name>
    <dbReference type="NCBI Taxonomy" id="1231657"/>
    <lineage>
        <taxon>Eukaryota</taxon>
        <taxon>Fungi</taxon>
        <taxon>Dikarya</taxon>
        <taxon>Ascomycota</taxon>
        <taxon>Pezizomycotina</taxon>
        <taxon>Dothideomycetes</taxon>
        <taxon>Pleosporomycetidae</taxon>
        <taxon>Pleosporales</taxon>
        <taxon>Lindgomycetaceae</taxon>
        <taxon>Clohesyomyces</taxon>
    </lineage>
</organism>
<keyword evidence="2" id="KW-0472">Membrane</keyword>
<dbReference type="STRING" id="1231657.A0A1Y1Y7W1"/>
<feature type="transmembrane region" description="Helical" evidence="2">
    <location>
        <begin position="105"/>
        <end position="125"/>
    </location>
</feature>
<feature type="compositionally biased region" description="Polar residues" evidence="1">
    <location>
        <begin position="255"/>
        <end position="269"/>
    </location>
</feature>
<keyword evidence="2" id="KW-1133">Transmembrane helix</keyword>
<feature type="transmembrane region" description="Helical" evidence="2">
    <location>
        <begin position="180"/>
        <end position="199"/>
    </location>
</feature>
<keyword evidence="2" id="KW-0812">Transmembrane</keyword>
<dbReference type="PANTHER" id="PTHR33741:SF5">
    <property type="entry name" value="TRANSMEMBRANE PROTEIN DDB_G0269096-RELATED"/>
    <property type="match status" value="1"/>
</dbReference>
<protein>
    <submittedName>
        <fullName evidence="4">HPP family-domain-containing protein</fullName>
    </submittedName>
</protein>
<reference evidence="4 5" key="1">
    <citation type="submission" date="2016-07" db="EMBL/GenBank/DDBJ databases">
        <title>Pervasive Adenine N6-methylation of Active Genes in Fungi.</title>
        <authorList>
            <consortium name="DOE Joint Genome Institute"/>
            <person name="Mondo S.J."/>
            <person name="Dannebaum R.O."/>
            <person name="Kuo R.C."/>
            <person name="Labutti K."/>
            <person name="Haridas S."/>
            <person name="Kuo A."/>
            <person name="Salamov A."/>
            <person name="Ahrendt S.R."/>
            <person name="Lipzen A."/>
            <person name="Sullivan W."/>
            <person name="Andreopoulos W.B."/>
            <person name="Clum A."/>
            <person name="Lindquist E."/>
            <person name="Daum C."/>
            <person name="Ramamoorthy G.K."/>
            <person name="Gryganskyi A."/>
            <person name="Culley D."/>
            <person name="Magnuson J.K."/>
            <person name="James T.Y."/>
            <person name="O'Malley M.A."/>
            <person name="Stajich J.E."/>
            <person name="Spatafora J.W."/>
            <person name="Visel A."/>
            <person name="Grigoriev I.V."/>
        </authorList>
    </citation>
    <scope>NUCLEOTIDE SEQUENCE [LARGE SCALE GENOMIC DNA]</scope>
    <source>
        <strain evidence="4 5">CBS 115471</strain>
    </source>
</reference>
<evidence type="ECO:0000313" key="5">
    <source>
        <dbReference type="Proteomes" id="UP000193144"/>
    </source>
</evidence>
<proteinExistence type="predicted"/>
<feature type="transmembrane region" description="Helical" evidence="2">
    <location>
        <begin position="137"/>
        <end position="154"/>
    </location>
</feature>
<evidence type="ECO:0000256" key="2">
    <source>
        <dbReference type="SAM" id="Phobius"/>
    </source>
</evidence>
<dbReference type="PANTHER" id="PTHR33741">
    <property type="entry name" value="TRANSMEMBRANE PROTEIN DDB_G0269096-RELATED"/>
    <property type="match status" value="1"/>
</dbReference>
<sequence>MPPRDENDCAAAEHRLQAAISRLPRCIGRFLGYRREKTNPSLSATYVGGLVGAFGGIALLQAVFGHTQHFTSRGVPQLVSSYGASAILCYGAIDSPLAQPRPLIGGHFFSATVGVIISILFRLDLSSDADRLSHSQWIAGALAAAIALAVMHFTKTMHPPGGTTALLPCVDSGIRAMRWYFLPVVLLSSALVLVSALLINNIQRQYPTFWIAPPPLPPELPSFHQRHQHRATWPGFQVQRPESASYPLKKGYGSLSASTLRPNTANTSK</sequence>
<evidence type="ECO:0000256" key="1">
    <source>
        <dbReference type="SAM" id="MobiDB-lite"/>
    </source>
</evidence>
<name>A0A1Y1Y7W1_9PLEO</name>
<dbReference type="Pfam" id="PF04982">
    <property type="entry name" value="TM_HPP"/>
    <property type="match status" value="1"/>
</dbReference>
<dbReference type="Proteomes" id="UP000193144">
    <property type="component" value="Unassembled WGS sequence"/>
</dbReference>
<evidence type="ECO:0000313" key="4">
    <source>
        <dbReference type="EMBL" id="ORX93664.1"/>
    </source>
</evidence>
<keyword evidence="5" id="KW-1185">Reference proteome</keyword>
<feature type="transmembrane region" description="Helical" evidence="2">
    <location>
        <begin position="43"/>
        <end position="63"/>
    </location>
</feature>
<dbReference type="InterPro" id="IPR007065">
    <property type="entry name" value="HPP"/>
</dbReference>
<dbReference type="InterPro" id="IPR058581">
    <property type="entry name" value="TM_HPP"/>
</dbReference>
<accession>A0A1Y1Y7W1</accession>
<comment type="caution">
    <text evidence="4">The sequence shown here is derived from an EMBL/GenBank/DDBJ whole genome shotgun (WGS) entry which is preliminary data.</text>
</comment>
<feature type="region of interest" description="Disordered" evidence="1">
    <location>
        <begin position="250"/>
        <end position="269"/>
    </location>
</feature>
<dbReference type="AlphaFoldDB" id="A0A1Y1Y7W1"/>